<evidence type="ECO:0000313" key="1">
    <source>
        <dbReference type="EMBL" id="OPB78014.1"/>
    </source>
</evidence>
<protein>
    <submittedName>
        <fullName evidence="1">Uncharacterized protein</fullName>
    </submittedName>
</protein>
<evidence type="ECO:0000313" key="2">
    <source>
        <dbReference type="Proteomes" id="UP000190816"/>
    </source>
</evidence>
<dbReference type="KEGG" id="ego:BBD34_07650"/>
<dbReference type="Proteomes" id="UP000190816">
    <property type="component" value="Unassembled WGS sequence"/>
</dbReference>
<organism evidence="1 2">
    <name type="scientific">Elizabethkingia ursingii</name>
    <dbReference type="NCBI Taxonomy" id="1756150"/>
    <lineage>
        <taxon>Bacteria</taxon>
        <taxon>Pseudomonadati</taxon>
        <taxon>Bacteroidota</taxon>
        <taxon>Flavobacteriia</taxon>
        <taxon>Flavobacteriales</taxon>
        <taxon>Weeksellaceae</taxon>
        <taxon>Elizabethkingia</taxon>
    </lineage>
</organism>
<dbReference type="EMBL" id="MAIC01000012">
    <property type="protein sequence ID" value="OPB78014.1"/>
    <property type="molecule type" value="Genomic_DNA"/>
</dbReference>
<dbReference type="AlphaFoldDB" id="A0AAJ3NEH6"/>
<sequence length="75" mass="9182">MIVIVFTMLRIIPEVFFQYYFFEHVKNKLKLLGVKIYNSQKIKQFLLKFICRLEKYSYICTLILGKKYAYFKHST</sequence>
<gene>
    <name evidence="1" type="ORF">BAY32_03665</name>
</gene>
<reference evidence="1 2" key="1">
    <citation type="submission" date="2016-06" db="EMBL/GenBank/DDBJ databases">
        <authorList>
            <person name="Nicholson A.C."/>
        </authorList>
    </citation>
    <scope>NUCLEOTIDE SEQUENCE [LARGE SCALE GENOMIC DNA]</scope>
    <source>
        <strain evidence="1 2">G4123</strain>
    </source>
</reference>
<comment type="caution">
    <text evidence="1">The sequence shown here is derived from an EMBL/GenBank/DDBJ whole genome shotgun (WGS) entry which is preliminary data.</text>
</comment>
<accession>A0AAJ3NEH6</accession>
<name>A0AAJ3NEH6_9FLAO</name>
<proteinExistence type="predicted"/>